<protein>
    <submittedName>
        <fullName evidence="1">Uncharacterized protein</fullName>
    </submittedName>
</protein>
<sequence length="118" mass="13469">MHNRVADNADARNLLWRSPRFGCSGCNQLVQRTDHNIAQRMRVFASEYIIGSRDDIRAKCGLRVLHADRGDLPARFAVEQIADDAGRTKVDCREACSGDLRVLRLIRRKWNIALRPVL</sequence>
<organism evidence="1">
    <name type="scientific">bioreactor metagenome</name>
    <dbReference type="NCBI Taxonomy" id="1076179"/>
    <lineage>
        <taxon>unclassified sequences</taxon>
        <taxon>metagenomes</taxon>
        <taxon>ecological metagenomes</taxon>
    </lineage>
</organism>
<evidence type="ECO:0000313" key="1">
    <source>
        <dbReference type="EMBL" id="MPN43132.1"/>
    </source>
</evidence>
<accession>A0A645HXA9</accession>
<name>A0A645HXA9_9ZZZZ</name>
<dbReference type="EMBL" id="VSSQ01101343">
    <property type="protein sequence ID" value="MPN43132.1"/>
    <property type="molecule type" value="Genomic_DNA"/>
</dbReference>
<comment type="caution">
    <text evidence="1">The sequence shown here is derived from an EMBL/GenBank/DDBJ whole genome shotgun (WGS) entry which is preliminary data.</text>
</comment>
<gene>
    <name evidence="1" type="ORF">SDC9_190691</name>
</gene>
<dbReference type="AlphaFoldDB" id="A0A645HXA9"/>
<reference evidence="1" key="1">
    <citation type="submission" date="2019-08" db="EMBL/GenBank/DDBJ databases">
        <authorList>
            <person name="Kucharzyk K."/>
            <person name="Murdoch R.W."/>
            <person name="Higgins S."/>
            <person name="Loffler F."/>
        </authorList>
    </citation>
    <scope>NUCLEOTIDE SEQUENCE</scope>
</reference>
<proteinExistence type="predicted"/>